<accession>A0A9W9F3N5</accession>
<reference evidence="1" key="1">
    <citation type="submission" date="2022-11" db="EMBL/GenBank/DDBJ databases">
        <authorList>
            <person name="Petersen C."/>
        </authorList>
    </citation>
    <scope>NUCLEOTIDE SEQUENCE</scope>
    <source>
        <strain evidence="1">IBT 30069</strain>
    </source>
</reference>
<dbReference type="InterPro" id="IPR034660">
    <property type="entry name" value="DinB/YfiT-like"/>
</dbReference>
<sequence length="170" mass="19428">MAYTIYDGFVLQAKRALITVSEILKKAEEHPNASTFPTSRLYPDMKSLSYQVNSVTVQTLLVMARLTNQPPPEFNAENDLELSYAEMYERIEKTLKVIEEADREYIVEHAAEVQTMKLGPFEKQLSGYEFASMMQANIFFHTTTAYGILRKEGVPLGKRDFITPFLTVTE</sequence>
<comment type="caution">
    <text evidence="1">The sequence shown here is derived from an EMBL/GenBank/DDBJ whole genome shotgun (WGS) entry which is preliminary data.</text>
</comment>
<protein>
    <recommendedName>
        <fullName evidence="3">DUF1993 domain-containing protein</fullName>
    </recommendedName>
</protein>
<gene>
    <name evidence="1" type="ORF">N7456_008748</name>
</gene>
<organism evidence="1 2">
    <name type="scientific">Penicillium angulare</name>
    <dbReference type="NCBI Taxonomy" id="116970"/>
    <lineage>
        <taxon>Eukaryota</taxon>
        <taxon>Fungi</taxon>
        <taxon>Dikarya</taxon>
        <taxon>Ascomycota</taxon>
        <taxon>Pezizomycotina</taxon>
        <taxon>Eurotiomycetes</taxon>
        <taxon>Eurotiomycetidae</taxon>
        <taxon>Eurotiales</taxon>
        <taxon>Aspergillaceae</taxon>
        <taxon>Penicillium</taxon>
    </lineage>
</organism>
<evidence type="ECO:0008006" key="3">
    <source>
        <dbReference type="Google" id="ProtNLM"/>
    </source>
</evidence>
<name>A0A9W9F3N5_9EURO</name>
<reference evidence="1" key="2">
    <citation type="journal article" date="2023" name="IMA Fungus">
        <title>Comparative genomic study of the Penicillium genus elucidates a diverse pangenome and 15 lateral gene transfer events.</title>
        <authorList>
            <person name="Petersen C."/>
            <person name="Sorensen T."/>
            <person name="Nielsen M.R."/>
            <person name="Sondergaard T.E."/>
            <person name="Sorensen J.L."/>
            <person name="Fitzpatrick D.A."/>
            <person name="Frisvad J.C."/>
            <person name="Nielsen K.L."/>
        </authorList>
    </citation>
    <scope>NUCLEOTIDE SEQUENCE</scope>
    <source>
        <strain evidence="1">IBT 30069</strain>
    </source>
</reference>
<dbReference type="OrthoDB" id="3724345at2759"/>
<dbReference type="Gene3D" id="1.20.120.450">
    <property type="entry name" value="dinb family like domain"/>
    <property type="match status" value="1"/>
</dbReference>
<dbReference type="AlphaFoldDB" id="A0A9W9F3N5"/>
<evidence type="ECO:0000313" key="2">
    <source>
        <dbReference type="Proteomes" id="UP001149165"/>
    </source>
</evidence>
<dbReference type="PANTHER" id="PTHR36922">
    <property type="entry name" value="BLL2446 PROTEIN"/>
    <property type="match status" value="1"/>
</dbReference>
<dbReference type="Pfam" id="PF09351">
    <property type="entry name" value="DUF1993"/>
    <property type="match status" value="1"/>
</dbReference>
<dbReference type="InterPro" id="IPR018531">
    <property type="entry name" value="DUF1993"/>
</dbReference>
<dbReference type="Proteomes" id="UP001149165">
    <property type="component" value="Unassembled WGS sequence"/>
</dbReference>
<proteinExistence type="predicted"/>
<dbReference type="EMBL" id="JAPQKH010000006">
    <property type="protein sequence ID" value="KAJ5092887.1"/>
    <property type="molecule type" value="Genomic_DNA"/>
</dbReference>
<dbReference type="PANTHER" id="PTHR36922:SF1">
    <property type="entry name" value="DUF1993 DOMAIN-CONTAINING PROTEIN"/>
    <property type="match status" value="1"/>
</dbReference>
<keyword evidence="2" id="KW-1185">Reference proteome</keyword>
<evidence type="ECO:0000313" key="1">
    <source>
        <dbReference type="EMBL" id="KAJ5092887.1"/>
    </source>
</evidence>
<dbReference type="SUPFAM" id="SSF109854">
    <property type="entry name" value="DinB/YfiT-like putative metalloenzymes"/>
    <property type="match status" value="1"/>
</dbReference>